<organism evidence="1 2">
    <name type="scientific">Carnegiea gigantea</name>
    <dbReference type="NCBI Taxonomy" id="171969"/>
    <lineage>
        <taxon>Eukaryota</taxon>
        <taxon>Viridiplantae</taxon>
        <taxon>Streptophyta</taxon>
        <taxon>Embryophyta</taxon>
        <taxon>Tracheophyta</taxon>
        <taxon>Spermatophyta</taxon>
        <taxon>Magnoliopsida</taxon>
        <taxon>eudicotyledons</taxon>
        <taxon>Gunneridae</taxon>
        <taxon>Pentapetalae</taxon>
        <taxon>Caryophyllales</taxon>
        <taxon>Cactineae</taxon>
        <taxon>Cactaceae</taxon>
        <taxon>Cactoideae</taxon>
        <taxon>Echinocereeae</taxon>
        <taxon>Carnegiea</taxon>
    </lineage>
</organism>
<evidence type="ECO:0000313" key="1">
    <source>
        <dbReference type="EMBL" id="KAJ8431086.1"/>
    </source>
</evidence>
<name>A0A9Q1Q7H9_9CARY</name>
<reference evidence="1" key="1">
    <citation type="submission" date="2022-04" db="EMBL/GenBank/DDBJ databases">
        <title>Carnegiea gigantea Genome sequencing and assembly v2.</title>
        <authorList>
            <person name="Copetti D."/>
            <person name="Sanderson M.J."/>
            <person name="Burquez A."/>
            <person name="Wojciechowski M.F."/>
        </authorList>
    </citation>
    <scope>NUCLEOTIDE SEQUENCE</scope>
    <source>
        <strain evidence="1">SGP5-SGP5p</strain>
        <tissue evidence="1">Aerial part</tissue>
    </source>
</reference>
<gene>
    <name evidence="1" type="ORF">Cgig2_031118</name>
</gene>
<proteinExistence type="predicted"/>
<dbReference type="EMBL" id="JAKOGI010000723">
    <property type="protein sequence ID" value="KAJ8431086.1"/>
    <property type="molecule type" value="Genomic_DNA"/>
</dbReference>
<dbReference type="AlphaFoldDB" id="A0A9Q1Q7H9"/>
<dbReference type="Proteomes" id="UP001153076">
    <property type="component" value="Unassembled WGS sequence"/>
</dbReference>
<dbReference type="OrthoDB" id="679318at2759"/>
<protein>
    <submittedName>
        <fullName evidence="1">Uncharacterized protein</fullName>
    </submittedName>
</protein>
<keyword evidence="2" id="KW-1185">Reference proteome</keyword>
<comment type="caution">
    <text evidence="1">The sequence shown here is derived from an EMBL/GenBank/DDBJ whole genome shotgun (WGS) entry which is preliminary data.</text>
</comment>
<accession>A0A9Q1Q7H9</accession>
<evidence type="ECO:0000313" key="2">
    <source>
        <dbReference type="Proteomes" id="UP001153076"/>
    </source>
</evidence>
<sequence length="162" mass="18950">MVSRPLPNFITFEDDTYNSYNDKSYTCGNHNMNETQTEAVRSMGFVSFLKVDLKQFPGMFSKWLVESFDPYSAPFVLPDGQRFTVNAFDVYVNLVVPIWGREIMEITKFTMDKEYNEVHAAWVKEWKIEHSTPELTSMLEFILSNKKTGRELQGEFIIYLVN</sequence>